<dbReference type="InterPro" id="IPR029058">
    <property type="entry name" value="AB_hydrolase_fold"/>
</dbReference>
<dbReference type="InterPro" id="IPR010497">
    <property type="entry name" value="Epoxide_hydro_N"/>
</dbReference>
<gene>
    <name evidence="5" type="ORF">MIND_00390900</name>
</gene>
<dbReference type="GO" id="GO:0004301">
    <property type="term" value="F:epoxide hydrolase activity"/>
    <property type="evidence" value="ECO:0007669"/>
    <property type="project" value="TreeGrafter"/>
</dbReference>
<dbReference type="PANTHER" id="PTHR21661:SF35">
    <property type="entry name" value="EPOXIDE HYDROLASE"/>
    <property type="match status" value="1"/>
</dbReference>
<dbReference type="RefSeq" id="XP_037223623.1">
    <property type="nucleotide sequence ID" value="XM_037360738.1"/>
</dbReference>
<dbReference type="PANTHER" id="PTHR21661">
    <property type="entry name" value="EPOXIDE HYDROLASE 1-RELATED"/>
    <property type="match status" value="1"/>
</dbReference>
<organism evidence="5 6">
    <name type="scientific">Mycena indigotica</name>
    <dbReference type="NCBI Taxonomy" id="2126181"/>
    <lineage>
        <taxon>Eukaryota</taxon>
        <taxon>Fungi</taxon>
        <taxon>Dikarya</taxon>
        <taxon>Basidiomycota</taxon>
        <taxon>Agaricomycotina</taxon>
        <taxon>Agaricomycetes</taxon>
        <taxon>Agaricomycetidae</taxon>
        <taxon>Agaricales</taxon>
        <taxon>Marasmiineae</taxon>
        <taxon>Mycenaceae</taxon>
        <taxon>Mycena</taxon>
    </lineage>
</organism>
<dbReference type="Pfam" id="PF06441">
    <property type="entry name" value="EHN"/>
    <property type="match status" value="1"/>
</dbReference>
<dbReference type="AlphaFoldDB" id="A0A8H6WCW6"/>
<dbReference type="OrthoDB" id="7130006at2759"/>
<dbReference type="PRINTS" id="PR00412">
    <property type="entry name" value="EPOXHYDRLASE"/>
</dbReference>
<proteinExistence type="inferred from homology"/>
<comment type="caution">
    <text evidence="5">The sequence shown here is derived from an EMBL/GenBank/DDBJ whole genome shotgun (WGS) entry which is preliminary data.</text>
</comment>
<keyword evidence="2" id="KW-0058">Aromatic hydrocarbons catabolism</keyword>
<dbReference type="Gene3D" id="3.40.50.1820">
    <property type="entry name" value="alpha/beta hydrolase"/>
    <property type="match status" value="1"/>
</dbReference>
<evidence type="ECO:0000256" key="1">
    <source>
        <dbReference type="ARBA" id="ARBA00010088"/>
    </source>
</evidence>
<evidence type="ECO:0000313" key="6">
    <source>
        <dbReference type="Proteomes" id="UP000636479"/>
    </source>
</evidence>
<evidence type="ECO:0000259" key="4">
    <source>
        <dbReference type="Pfam" id="PF06441"/>
    </source>
</evidence>
<evidence type="ECO:0000256" key="2">
    <source>
        <dbReference type="ARBA" id="ARBA00022797"/>
    </source>
</evidence>
<keyword evidence="3 5" id="KW-0378">Hydrolase</keyword>
<dbReference type="EMBL" id="JACAZF010000003">
    <property type="protein sequence ID" value="KAF7310173.1"/>
    <property type="molecule type" value="Genomic_DNA"/>
</dbReference>
<dbReference type="InterPro" id="IPR016292">
    <property type="entry name" value="Epoxide_hydrolase"/>
</dbReference>
<comment type="similarity">
    <text evidence="1">Belongs to the peptidase S33 family.</text>
</comment>
<feature type="domain" description="Epoxide hydrolase N-terminal" evidence="4">
    <location>
        <begin position="8"/>
        <end position="117"/>
    </location>
</feature>
<keyword evidence="6" id="KW-1185">Reference proteome</keyword>
<name>A0A8H6WCW6_9AGAR</name>
<dbReference type="Proteomes" id="UP000636479">
    <property type="component" value="Unassembled WGS sequence"/>
</dbReference>
<reference evidence="5" key="1">
    <citation type="submission" date="2020-05" db="EMBL/GenBank/DDBJ databases">
        <title>Mycena genomes resolve the evolution of fungal bioluminescence.</title>
        <authorList>
            <person name="Tsai I.J."/>
        </authorList>
    </citation>
    <scope>NUCLEOTIDE SEQUENCE</scope>
    <source>
        <strain evidence="5">171206Taipei</strain>
    </source>
</reference>
<protein>
    <submittedName>
        <fullName evidence="5">Putative epoxide hydrolase</fullName>
    </submittedName>
</protein>
<accession>A0A8H6WCW6</accession>
<evidence type="ECO:0000256" key="3">
    <source>
        <dbReference type="ARBA" id="ARBA00022801"/>
    </source>
</evidence>
<dbReference type="InterPro" id="IPR000639">
    <property type="entry name" value="Epox_hydrolase-like"/>
</dbReference>
<dbReference type="SUPFAM" id="SSF53474">
    <property type="entry name" value="alpha/beta-Hydrolases"/>
    <property type="match status" value="1"/>
</dbReference>
<dbReference type="GeneID" id="59343254"/>
<sequence>MSTEISEKPFTIAVPDAALERLRLKLSSTIFPDELDGAQWAYGVPMADLKRLAERWADGYDWRKHETALNAELPQFTRDIEVDGHGALNIHYVHKRSEVQGAIPLLFIHGWPGSFLEARKIVPILTQSSPGHPSFHFVGLGLPGYGFFRGTYEDQVWAGPICRVRQQANACAGVRRVCHARRGFWLCGAFLITRRIATLYGHKHSKAWHTNFPCGDPPHPLRQPIEFLKLIFLTQKDKENLARSMAFFDSGSGYMAQHTTRPQTLAYSLADSPVGLLAWIYEKLVEWTDAYEWDDDEVLTWVSIYWFSRAGPAASTRIYYETAGGSFEGFKRLFGITERPTIPFGTSHFPKELIVFPLSWAKFTGNLVFQQAHERGGHFAAWERPEELVADMRQMFGKGGSAFGVVNGKDGY</sequence>
<dbReference type="PIRSF" id="PIRSF001112">
    <property type="entry name" value="Epoxide_hydrolase"/>
    <property type="match status" value="1"/>
</dbReference>
<dbReference type="GO" id="GO:0097176">
    <property type="term" value="P:epoxide metabolic process"/>
    <property type="evidence" value="ECO:0007669"/>
    <property type="project" value="TreeGrafter"/>
</dbReference>
<evidence type="ECO:0000313" key="5">
    <source>
        <dbReference type="EMBL" id="KAF7310173.1"/>
    </source>
</evidence>